<comment type="catalytic activity">
    <reaction evidence="9">
        <text>adenosine + H2O + H(+) = inosine + NH4(+)</text>
        <dbReference type="Rhea" id="RHEA:24408"/>
        <dbReference type="ChEBI" id="CHEBI:15377"/>
        <dbReference type="ChEBI" id="CHEBI:15378"/>
        <dbReference type="ChEBI" id="CHEBI:16335"/>
        <dbReference type="ChEBI" id="CHEBI:17596"/>
        <dbReference type="ChEBI" id="CHEBI:28938"/>
        <dbReference type="EC" id="3.5.4.4"/>
    </reaction>
    <physiologicalReaction direction="left-to-right" evidence="9">
        <dbReference type="Rhea" id="RHEA:24409"/>
    </physiologicalReaction>
</comment>
<comment type="function">
    <text evidence="2">Purine nucleoside enzyme that catalyzes the phosphorolysis of adenosine and inosine nucleosides, yielding D-ribose 1-phosphate and the respective free bases, adenine and hypoxanthine. Also catalyzes the phosphorolysis of S-methyl-5'-thioadenosine into adenine and S-methyl-5-thio-alpha-D-ribose 1-phosphate. Also has adenosine deaminase activity.</text>
</comment>
<keyword evidence="6" id="KW-0378">Hydrolase</keyword>
<name>C0VZB6_9ACTO</name>
<keyword evidence="8" id="KW-0186">Copper</keyword>
<dbReference type="Proteomes" id="UP000010301">
    <property type="component" value="Unassembled WGS sequence"/>
</dbReference>
<dbReference type="InterPro" id="IPR038371">
    <property type="entry name" value="Cu_polyphenol_OxRdtase_sf"/>
</dbReference>
<dbReference type="RefSeq" id="WP_006547503.1">
    <property type="nucleotide sequence ID" value="NZ_DS999546.1"/>
</dbReference>
<dbReference type="GO" id="GO:0016787">
    <property type="term" value="F:hydrolase activity"/>
    <property type="evidence" value="ECO:0007669"/>
    <property type="project" value="UniProtKB-KW"/>
</dbReference>
<keyword evidence="7" id="KW-0862">Zinc</keyword>
<dbReference type="PANTHER" id="PTHR30616:SF2">
    <property type="entry name" value="PURINE NUCLEOSIDE PHOSPHORYLASE LACC1"/>
    <property type="match status" value="1"/>
</dbReference>
<dbReference type="CDD" id="cd16833">
    <property type="entry name" value="YfiH"/>
    <property type="match status" value="1"/>
</dbReference>
<protein>
    <recommendedName>
        <fullName evidence="12">Purine nucleoside phosphorylase</fullName>
    </recommendedName>
</protein>
<dbReference type="eggNOG" id="COG1496">
    <property type="taxonomic scope" value="Bacteria"/>
</dbReference>
<dbReference type="STRING" id="525245.HMPREF0044_0506"/>
<evidence type="ECO:0000256" key="12">
    <source>
        <dbReference type="RuleBase" id="RU361274"/>
    </source>
</evidence>
<keyword evidence="4" id="KW-0808">Transferase</keyword>
<evidence type="ECO:0000313" key="13">
    <source>
        <dbReference type="EMBL" id="EEH64217.1"/>
    </source>
</evidence>
<evidence type="ECO:0000256" key="8">
    <source>
        <dbReference type="ARBA" id="ARBA00023008"/>
    </source>
</evidence>
<dbReference type="OrthoDB" id="4279at2"/>
<keyword evidence="5" id="KW-0479">Metal-binding</keyword>
<dbReference type="HOGENOM" id="CLU_065784_3_1_11"/>
<sequence length="246" mass="26353">MTVEMAVSGALVGFTRCTSTAISASNPLDANNIAPNYGLNTPDEAQRVKDFRETLSKKLGSPAVWMQQTHSDVVATVPNATYNTDNSVAADAVIVPAGVIATVQVADCVPVIIVDSRLKIAAAAHAGRAGIEKEILAETIQQMQQMGSQINDLAAAVGPCICEKCYEVGPDVYEKYVGLFPQGASETSWGTPSINLRKVVTDQLMEQGITEIIQDETCTLEADDLNSYRQNPHCGRQIGWVLFPNP</sequence>
<evidence type="ECO:0000256" key="10">
    <source>
        <dbReference type="ARBA" id="ARBA00048968"/>
    </source>
</evidence>
<dbReference type="AlphaFoldDB" id="C0VZB6"/>
<evidence type="ECO:0000256" key="2">
    <source>
        <dbReference type="ARBA" id="ARBA00003215"/>
    </source>
</evidence>
<comment type="catalytic activity">
    <reaction evidence="10">
        <text>adenosine + phosphate = alpha-D-ribose 1-phosphate + adenine</text>
        <dbReference type="Rhea" id="RHEA:27642"/>
        <dbReference type="ChEBI" id="CHEBI:16335"/>
        <dbReference type="ChEBI" id="CHEBI:16708"/>
        <dbReference type="ChEBI" id="CHEBI:43474"/>
        <dbReference type="ChEBI" id="CHEBI:57720"/>
        <dbReference type="EC" id="2.4.2.1"/>
    </reaction>
    <physiologicalReaction direction="left-to-right" evidence="10">
        <dbReference type="Rhea" id="RHEA:27643"/>
    </physiologicalReaction>
</comment>
<dbReference type="NCBIfam" id="TIGR00726">
    <property type="entry name" value="peptidoglycan editing factor PgeF"/>
    <property type="match status" value="1"/>
</dbReference>
<accession>C0VZB6</accession>
<evidence type="ECO:0000256" key="9">
    <source>
        <dbReference type="ARBA" id="ARBA00047989"/>
    </source>
</evidence>
<dbReference type="SUPFAM" id="SSF64438">
    <property type="entry name" value="CNF1/YfiH-like putative cysteine hydrolases"/>
    <property type="match status" value="1"/>
</dbReference>
<comment type="caution">
    <text evidence="13">The sequence shown here is derived from an EMBL/GenBank/DDBJ whole genome shotgun (WGS) entry which is preliminary data.</text>
</comment>
<evidence type="ECO:0000256" key="1">
    <source>
        <dbReference type="ARBA" id="ARBA00000553"/>
    </source>
</evidence>
<proteinExistence type="inferred from homology"/>
<gene>
    <name evidence="13" type="ORF">HMPREF0044_0506</name>
</gene>
<keyword evidence="14" id="KW-1185">Reference proteome</keyword>
<dbReference type="PANTHER" id="PTHR30616">
    <property type="entry name" value="UNCHARACTERIZED PROTEIN YFIH"/>
    <property type="match status" value="1"/>
</dbReference>
<dbReference type="InterPro" id="IPR003730">
    <property type="entry name" value="Cu_polyphenol_OxRdtase"/>
</dbReference>
<evidence type="ECO:0000256" key="5">
    <source>
        <dbReference type="ARBA" id="ARBA00022723"/>
    </source>
</evidence>
<evidence type="ECO:0000256" key="4">
    <source>
        <dbReference type="ARBA" id="ARBA00022679"/>
    </source>
</evidence>
<evidence type="ECO:0000256" key="11">
    <source>
        <dbReference type="ARBA" id="ARBA00049893"/>
    </source>
</evidence>
<dbReference type="InterPro" id="IPR011324">
    <property type="entry name" value="Cytotoxic_necrot_fac-like_cat"/>
</dbReference>
<evidence type="ECO:0000256" key="7">
    <source>
        <dbReference type="ARBA" id="ARBA00022833"/>
    </source>
</evidence>
<evidence type="ECO:0000256" key="3">
    <source>
        <dbReference type="ARBA" id="ARBA00007353"/>
    </source>
</evidence>
<evidence type="ECO:0000256" key="6">
    <source>
        <dbReference type="ARBA" id="ARBA00022801"/>
    </source>
</evidence>
<reference evidence="13 14" key="1">
    <citation type="submission" date="2009-01" db="EMBL/GenBank/DDBJ databases">
        <authorList>
            <person name="Qin X."/>
            <person name="Bachman B."/>
            <person name="Battles P."/>
            <person name="Bell A."/>
            <person name="Bess C."/>
            <person name="Bickham C."/>
            <person name="Chaboub L."/>
            <person name="Chen D."/>
            <person name="Coyle M."/>
            <person name="Deiros D.R."/>
            <person name="Dinh H."/>
            <person name="Forbes L."/>
            <person name="Fowler G."/>
            <person name="Francisco L."/>
            <person name="Fu Q."/>
            <person name="Gubbala S."/>
            <person name="Hale W."/>
            <person name="Han Y."/>
            <person name="Hemphill L."/>
            <person name="Highlander S.K."/>
            <person name="Hirani K."/>
            <person name="Hogues M."/>
            <person name="Jackson L."/>
            <person name="Jakkamsetti A."/>
            <person name="Javaid M."/>
            <person name="Jiang H."/>
            <person name="Korchina V."/>
            <person name="Kovar C."/>
            <person name="Lara F."/>
            <person name="Lee S."/>
            <person name="Mata R."/>
            <person name="Mathew T."/>
            <person name="Moen C."/>
            <person name="Morales K."/>
            <person name="Munidasa M."/>
            <person name="Nazareth L."/>
            <person name="Ngo R."/>
            <person name="Nguyen L."/>
            <person name="Okwuonu G."/>
            <person name="Ongeri F."/>
            <person name="Patil S."/>
            <person name="Petrosino J."/>
            <person name="Pham C."/>
            <person name="Pham P."/>
            <person name="Pu L.-L."/>
            <person name="Puazo M."/>
            <person name="Raj R."/>
            <person name="Reid J."/>
            <person name="Rouhana J."/>
            <person name="Saada N."/>
            <person name="Shang Y."/>
            <person name="Simmons D."/>
            <person name="Thornton R."/>
            <person name="Warren J."/>
            <person name="Weissenberger G."/>
            <person name="Zhang J."/>
            <person name="Zhang L."/>
            <person name="Zhou C."/>
            <person name="Zhu D."/>
            <person name="Muzny D."/>
            <person name="Worley K."/>
            <person name="Gibbs R."/>
        </authorList>
    </citation>
    <scope>NUCLEOTIDE SEQUENCE [LARGE SCALE GENOMIC DNA]</scope>
    <source>
        <strain evidence="13 14">DSM 15436</strain>
    </source>
</reference>
<dbReference type="GO" id="GO:0005507">
    <property type="term" value="F:copper ion binding"/>
    <property type="evidence" value="ECO:0007669"/>
    <property type="project" value="TreeGrafter"/>
</dbReference>
<dbReference type="Pfam" id="PF02578">
    <property type="entry name" value="Cu-oxidase_4"/>
    <property type="match status" value="1"/>
</dbReference>
<dbReference type="EMBL" id="ACFG01000006">
    <property type="protein sequence ID" value="EEH64217.1"/>
    <property type="molecule type" value="Genomic_DNA"/>
</dbReference>
<comment type="similarity">
    <text evidence="3 12">Belongs to the purine nucleoside phosphorylase YfiH/LACC1 family.</text>
</comment>
<comment type="catalytic activity">
    <reaction evidence="1">
        <text>inosine + phosphate = alpha-D-ribose 1-phosphate + hypoxanthine</text>
        <dbReference type="Rhea" id="RHEA:27646"/>
        <dbReference type="ChEBI" id="CHEBI:17368"/>
        <dbReference type="ChEBI" id="CHEBI:17596"/>
        <dbReference type="ChEBI" id="CHEBI:43474"/>
        <dbReference type="ChEBI" id="CHEBI:57720"/>
        <dbReference type="EC" id="2.4.2.1"/>
    </reaction>
    <physiologicalReaction direction="left-to-right" evidence="1">
        <dbReference type="Rhea" id="RHEA:27647"/>
    </physiologicalReaction>
</comment>
<evidence type="ECO:0000313" key="14">
    <source>
        <dbReference type="Proteomes" id="UP000010301"/>
    </source>
</evidence>
<comment type="catalytic activity">
    <reaction evidence="11">
        <text>S-methyl-5'-thioadenosine + phosphate = 5-(methylsulfanyl)-alpha-D-ribose 1-phosphate + adenine</text>
        <dbReference type="Rhea" id="RHEA:11852"/>
        <dbReference type="ChEBI" id="CHEBI:16708"/>
        <dbReference type="ChEBI" id="CHEBI:17509"/>
        <dbReference type="ChEBI" id="CHEBI:43474"/>
        <dbReference type="ChEBI" id="CHEBI:58533"/>
        <dbReference type="EC" id="2.4.2.28"/>
    </reaction>
    <physiologicalReaction direction="left-to-right" evidence="11">
        <dbReference type="Rhea" id="RHEA:11853"/>
    </physiologicalReaction>
</comment>
<organism evidence="13 14">
    <name type="scientific">Gleimia coleocanis DSM 15436</name>
    <dbReference type="NCBI Taxonomy" id="525245"/>
    <lineage>
        <taxon>Bacteria</taxon>
        <taxon>Bacillati</taxon>
        <taxon>Actinomycetota</taxon>
        <taxon>Actinomycetes</taxon>
        <taxon>Actinomycetales</taxon>
        <taxon>Actinomycetaceae</taxon>
        <taxon>Gleimia</taxon>
    </lineage>
</organism>
<dbReference type="GO" id="GO:0017061">
    <property type="term" value="F:S-methyl-5-thioadenosine phosphorylase activity"/>
    <property type="evidence" value="ECO:0007669"/>
    <property type="project" value="UniProtKB-EC"/>
</dbReference>
<dbReference type="Gene3D" id="3.60.140.10">
    <property type="entry name" value="CNF1/YfiH-like putative cysteine hydrolases"/>
    <property type="match status" value="1"/>
</dbReference>